<gene>
    <name evidence="1" type="ORF">CZ814_02740</name>
</gene>
<evidence type="ECO:0000313" key="1">
    <source>
        <dbReference type="EMBL" id="SKA47994.1"/>
    </source>
</evidence>
<accession>A0A1T4U5M5</accession>
<evidence type="ECO:0008006" key="3">
    <source>
        <dbReference type="Google" id="ProtNLM"/>
    </source>
</evidence>
<dbReference type="EMBL" id="FUWP01000017">
    <property type="protein sequence ID" value="SKA47994.1"/>
    <property type="molecule type" value="Genomic_DNA"/>
</dbReference>
<dbReference type="RefSeq" id="WP_080175518.1">
    <property type="nucleotide sequence ID" value="NZ_AP024855.1"/>
</dbReference>
<dbReference type="AlphaFoldDB" id="A0A1T4U5M5"/>
<protein>
    <recommendedName>
        <fullName evidence="3">DUF11 domain-containing protein</fullName>
    </recommendedName>
</protein>
<sequence length="142" mass="15486">MLKSIGGFLIFSVLNLTSYSVFSSSFQHVALTKTVTNISQHSESSTLVDAKPGDIIEYNIYITNSSSYAISNINIFASVPRFTTLVTTINCNDGYLPSALNCQILTPNGFNRSGYQGEITWQLLGKLEAGITAQVSYQVTIK</sequence>
<reference evidence="1 2" key="1">
    <citation type="submission" date="2017-02" db="EMBL/GenBank/DDBJ databases">
        <authorList>
            <person name="Peterson S.W."/>
        </authorList>
    </citation>
    <scope>NUCLEOTIDE SEQUENCE [LARGE SCALE GENOMIC DNA]</scope>
    <source>
        <strain evidence="1 2">CECT 9189</strain>
    </source>
</reference>
<dbReference type="Proteomes" id="UP000191116">
    <property type="component" value="Unassembled WGS sequence"/>
</dbReference>
<name>A0A1T4U5M5_9GAMM</name>
<dbReference type="OrthoDB" id="5828060at2"/>
<evidence type="ECO:0000313" key="2">
    <source>
        <dbReference type="Proteomes" id="UP000191116"/>
    </source>
</evidence>
<organism evidence="1 2">
    <name type="scientific">Photobacterium toruni</name>
    <dbReference type="NCBI Taxonomy" id="1935446"/>
    <lineage>
        <taxon>Bacteria</taxon>
        <taxon>Pseudomonadati</taxon>
        <taxon>Pseudomonadota</taxon>
        <taxon>Gammaproteobacteria</taxon>
        <taxon>Vibrionales</taxon>
        <taxon>Vibrionaceae</taxon>
        <taxon>Photobacterium</taxon>
    </lineage>
</organism>
<proteinExistence type="predicted"/>